<protein>
    <submittedName>
        <fullName evidence="2">Uncharacterized protein</fullName>
    </submittedName>
</protein>
<organism evidence="2 3">
    <name type="scientific">Algoriphagus halophilus</name>
    <dbReference type="NCBI Taxonomy" id="226505"/>
    <lineage>
        <taxon>Bacteria</taxon>
        <taxon>Pseudomonadati</taxon>
        <taxon>Bacteroidota</taxon>
        <taxon>Cytophagia</taxon>
        <taxon>Cytophagales</taxon>
        <taxon>Cyclobacteriaceae</taxon>
        <taxon>Algoriphagus</taxon>
    </lineage>
</organism>
<gene>
    <name evidence="2" type="ORF">SAMN05444394_1771</name>
</gene>
<evidence type="ECO:0000256" key="1">
    <source>
        <dbReference type="SAM" id="SignalP"/>
    </source>
</evidence>
<reference evidence="3" key="1">
    <citation type="submission" date="2016-11" db="EMBL/GenBank/DDBJ databases">
        <authorList>
            <person name="Varghese N."/>
            <person name="Submissions S."/>
        </authorList>
    </citation>
    <scope>NUCLEOTIDE SEQUENCE [LARGE SCALE GENOMIC DNA]</scope>
    <source>
        <strain evidence="3">DSM 15292</strain>
    </source>
</reference>
<dbReference type="InterPro" id="IPR045391">
    <property type="entry name" value="DUF6520"/>
</dbReference>
<accession>A0A1N6E6D2</accession>
<dbReference type="Pfam" id="PF20130">
    <property type="entry name" value="DUF6520"/>
    <property type="match status" value="1"/>
</dbReference>
<name>A0A1N6E6D2_9BACT</name>
<dbReference type="EMBL" id="FSRC01000001">
    <property type="protein sequence ID" value="SIN78592.1"/>
    <property type="molecule type" value="Genomic_DNA"/>
</dbReference>
<keyword evidence="3" id="KW-1185">Reference proteome</keyword>
<feature type="signal peptide" evidence="1">
    <location>
        <begin position="1"/>
        <end position="18"/>
    </location>
</feature>
<sequence>MKSLPALALVLAATFAFAFSPKGESLSQFGEDSGQWIDVTGVTPGPSTYTCDAAVDAHCLYDAPNGNPLSPDEDKMFVNRGIADRK</sequence>
<proteinExistence type="predicted"/>
<feature type="chain" id="PRO_5012184491" evidence="1">
    <location>
        <begin position="19"/>
        <end position="86"/>
    </location>
</feature>
<dbReference type="Proteomes" id="UP000185221">
    <property type="component" value="Unassembled WGS sequence"/>
</dbReference>
<dbReference type="AlphaFoldDB" id="A0A1N6E6D2"/>
<evidence type="ECO:0000313" key="3">
    <source>
        <dbReference type="Proteomes" id="UP000185221"/>
    </source>
</evidence>
<evidence type="ECO:0000313" key="2">
    <source>
        <dbReference type="EMBL" id="SIN78592.1"/>
    </source>
</evidence>
<keyword evidence="1" id="KW-0732">Signal</keyword>